<feature type="signal peptide" evidence="1">
    <location>
        <begin position="1"/>
        <end position="25"/>
    </location>
</feature>
<reference evidence="2 3" key="1">
    <citation type="submission" date="2018-10" db="EMBL/GenBank/DDBJ databases">
        <title>Rhizobium etli, R. leguminosarum and a new Rhizobium genospecies from Phaseolus dumosus.</title>
        <authorList>
            <person name="Ramirez-Puebla S.T."/>
            <person name="Rogel-Hernandez M.A."/>
            <person name="Guerrero G."/>
            <person name="Ormeno-Orrillo E."/>
            <person name="Martinez-Romero J.C."/>
            <person name="Negrete-Yankelevich S."/>
            <person name="Martinez-Romero E."/>
        </authorList>
    </citation>
    <scope>NUCLEOTIDE SEQUENCE [LARGE SCALE GENOMIC DNA]</scope>
    <source>
        <strain evidence="2 3">CCGE525</strain>
    </source>
</reference>
<dbReference type="EMBL" id="CP032694">
    <property type="protein sequence ID" value="AYG59230.1"/>
    <property type="molecule type" value="Genomic_DNA"/>
</dbReference>
<keyword evidence="1" id="KW-0732">Signal</keyword>
<evidence type="ECO:0008006" key="4">
    <source>
        <dbReference type="Google" id="ProtNLM"/>
    </source>
</evidence>
<proteinExistence type="predicted"/>
<evidence type="ECO:0000256" key="1">
    <source>
        <dbReference type="SAM" id="SignalP"/>
    </source>
</evidence>
<keyword evidence="3" id="KW-1185">Reference proteome</keyword>
<dbReference type="AlphaFoldDB" id="A0A387FIT9"/>
<dbReference type="RefSeq" id="WP_120704250.1">
    <property type="nucleotide sequence ID" value="NZ_CP032694.1"/>
</dbReference>
<accession>A0A387FIT9</accession>
<feature type="chain" id="PRO_5017246118" description="DUF2195 family protein" evidence="1">
    <location>
        <begin position="26"/>
        <end position="149"/>
    </location>
</feature>
<sequence>MAARFSFVFAIGIALVPLNVGNSQAADNENADIPVAYALLLDGKDAIYGQLICRFHVRCQLIDNQDTHVQLSVTIDSNQYLAGEVNVQCGDLDCSFLTWKTSTRLEGVSDREKVREFDLYAGENDSVAMDLVQRTRTKIGRILLLVESR</sequence>
<organism evidence="2 3">
    <name type="scientific">Rhizobium jaguaris</name>
    <dbReference type="NCBI Taxonomy" id="1312183"/>
    <lineage>
        <taxon>Bacteria</taxon>
        <taxon>Pseudomonadati</taxon>
        <taxon>Pseudomonadota</taxon>
        <taxon>Alphaproteobacteria</taxon>
        <taxon>Hyphomicrobiales</taxon>
        <taxon>Rhizobiaceae</taxon>
        <taxon>Rhizobium/Agrobacterium group</taxon>
        <taxon>Rhizobium</taxon>
    </lineage>
</organism>
<evidence type="ECO:0000313" key="2">
    <source>
        <dbReference type="EMBL" id="AYG59230.1"/>
    </source>
</evidence>
<name>A0A387FIT9_9HYPH</name>
<evidence type="ECO:0000313" key="3">
    <source>
        <dbReference type="Proteomes" id="UP000282195"/>
    </source>
</evidence>
<gene>
    <name evidence="2" type="ORF">CCGE525_10830</name>
</gene>
<protein>
    <recommendedName>
        <fullName evidence="4">DUF2195 family protein</fullName>
    </recommendedName>
</protein>
<dbReference type="OrthoDB" id="8402668at2"/>
<dbReference type="Proteomes" id="UP000282195">
    <property type="component" value="Chromosome"/>
</dbReference>
<dbReference type="KEGG" id="rjg:CCGE525_10830"/>